<dbReference type="OrthoDB" id="9783944at2"/>
<evidence type="ECO:0000313" key="3">
    <source>
        <dbReference type="EMBL" id="OAK67093.1"/>
    </source>
</evidence>
<dbReference type="STRING" id="217031.ABB05_22295"/>
<dbReference type="CDD" id="cd05379">
    <property type="entry name" value="CAP_bacterial"/>
    <property type="match status" value="1"/>
</dbReference>
<dbReference type="Pfam" id="PF00188">
    <property type="entry name" value="CAP"/>
    <property type="match status" value="1"/>
</dbReference>
<dbReference type="SUPFAM" id="SSF55797">
    <property type="entry name" value="PR-1-like"/>
    <property type="match status" value="1"/>
</dbReference>
<feature type="domain" description="SCP" evidence="1">
    <location>
        <begin position="186"/>
        <end position="295"/>
    </location>
</feature>
<dbReference type="Pfam" id="PF14504">
    <property type="entry name" value="CAP_assoc_N"/>
    <property type="match status" value="1"/>
</dbReference>
<evidence type="ECO:0000259" key="1">
    <source>
        <dbReference type="Pfam" id="PF00188"/>
    </source>
</evidence>
<name>A0A177ZHL6_9BACI</name>
<comment type="caution">
    <text evidence="3">The sequence shown here is derived from an EMBL/GenBank/DDBJ whole genome shotgun (WGS) entry which is preliminary data.</text>
</comment>
<dbReference type="RefSeq" id="WP_057985856.1">
    <property type="nucleotide sequence ID" value="NZ_LDJR01000062.1"/>
</dbReference>
<dbReference type="PANTHER" id="PTHR31157">
    <property type="entry name" value="SCP DOMAIN-CONTAINING PROTEIN"/>
    <property type="match status" value="1"/>
</dbReference>
<dbReference type="Proteomes" id="UP000077881">
    <property type="component" value="Unassembled WGS sequence"/>
</dbReference>
<evidence type="ECO:0000313" key="4">
    <source>
        <dbReference type="Proteomes" id="UP000077881"/>
    </source>
</evidence>
<dbReference type="AlphaFoldDB" id="A0A177ZHL6"/>
<dbReference type="EMBL" id="LDJR01000062">
    <property type="protein sequence ID" value="OAK67093.1"/>
    <property type="molecule type" value="Genomic_DNA"/>
</dbReference>
<dbReference type="PATRIC" id="fig|217031.6.peg.4850"/>
<evidence type="ECO:0000259" key="2">
    <source>
        <dbReference type="Pfam" id="PF14504"/>
    </source>
</evidence>
<reference evidence="3 4" key="1">
    <citation type="submission" date="2015-05" db="EMBL/GenBank/DDBJ databases">
        <title>Comparison of genome.</title>
        <authorList>
            <person name="Zheng Z."/>
            <person name="Sun M."/>
        </authorList>
    </citation>
    <scope>NUCLEOTIDE SEQUENCE [LARGE SCALE GENOMIC DNA]</scope>
    <source>
        <strain evidence="3 4">G25-74</strain>
    </source>
</reference>
<sequence length="300" mass="34563">MEETTRPQEGLSVYIGKDSQAIIDDYGKPERIEPSAYGYDWWIYKGFSGTYMQVGVTKEKIVTIYAIGNQLNVAPYTIGQPIEDIFRSTILETEITVSTDDGTYRFELSEEDLYIRPLVPLGEIFAQLAIDKFTGTLSSIRFLDKKTLITQKPYELVYNGNLIKPDELKRDDWDAIEEGSKKQVFDITNIIRERFDLYPLEWDETVSTVAYEHSKDMKNQEYFSHDSPEFGSLAERLDVNGIDYNAAAENIAKDYIDGPAVVEGWLNSDDHRKTLLDDKYTNLGVGVYQRYYTQNFIEME</sequence>
<dbReference type="InterPro" id="IPR035940">
    <property type="entry name" value="CAP_sf"/>
</dbReference>
<organism evidence="3 4">
    <name type="scientific">Lederbergia galactosidilytica</name>
    <dbReference type="NCBI Taxonomy" id="217031"/>
    <lineage>
        <taxon>Bacteria</taxon>
        <taxon>Bacillati</taxon>
        <taxon>Bacillota</taxon>
        <taxon>Bacilli</taxon>
        <taxon>Bacillales</taxon>
        <taxon>Bacillaceae</taxon>
        <taxon>Lederbergia</taxon>
    </lineage>
</organism>
<keyword evidence="4" id="KW-1185">Reference proteome</keyword>
<feature type="domain" description="CAP-associated" evidence="2">
    <location>
        <begin position="15"/>
        <end position="154"/>
    </location>
</feature>
<dbReference type="InterPro" id="IPR014044">
    <property type="entry name" value="CAP_dom"/>
</dbReference>
<dbReference type="Gene3D" id="3.40.33.10">
    <property type="entry name" value="CAP"/>
    <property type="match status" value="1"/>
</dbReference>
<dbReference type="InterPro" id="IPR029410">
    <property type="entry name" value="CAP_assoc"/>
</dbReference>
<proteinExistence type="predicted"/>
<protein>
    <submittedName>
        <fullName evidence="3">Membrane protein</fullName>
    </submittedName>
</protein>
<gene>
    <name evidence="3" type="ORF">ABB05_22295</name>
</gene>
<accession>A0A177ZHL6</accession>
<dbReference type="PANTHER" id="PTHR31157:SF26">
    <property type="entry name" value="SCP-LIKE EXTRACELLULAR PROTEIN"/>
    <property type="match status" value="1"/>
</dbReference>